<comment type="caution">
    <text evidence="1">The sequence shown here is derived from an EMBL/GenBank/DDBJ whole genome shotgun (WGS) entry which is preliminary data.</text>
</comment>
<organism evidence="1 2">
    <name type="scientific">Apilactobacillus kunkeei</name>
    <dbReference type="NCBI Taxonomy" id="148814"/>
    <lineage>
        <taxon>Bacteria</taxon>
        <taxon>Bacillati</taxon>
        <taxon>Bacillota</taxon>
        <taxon>Bacilli</taxon>
        <taxon>Lactobacillales</taxon>
        <taxon>Lactobacillaceae</taxon>
        <taxon>Apilactobacillus</taxon>
    </lineage>
</organism>
<reference evidence="1 2" key="1">
    <citation type="journal article" date="2016" name="Syst. Appl. Microbiol.">
        <title>Genomic characterization of a fructophilic bee symbiont Lactobacillus kunkeei reveals its niche-specific adaptation.</title>
        <authorList>
            <person name="Maeno S."/>
            <person name="Tanizawa Y."/>
            <person name="Kanesaki Y."/>
            <person name="Kubota E."/>
            <person name="Kumar H."/>
            <person name="Dicks L."/>
            <person name="Salminen S."/>
            <person name="Nakagawa J."/>
            <person name="Arita M."/>
            <person name="Endo A."/>
        </authorList>
    </citation>
    <scope>NUCLEOTIDE SEQUENCE [LARGE SCALE GENOMIC DNA]</scope>
    <source>
        <strain evidence="1 2">FF30-6</strain>
    </source>
</reference>
<dbReference type="EMBL" id="BDDX01000009">
    <property type="protein sequence ID" value="GAT90805.1"/>
    <property type="molecule type" value="Genomic_DNA"/>
</dbReference>
<dbReference type="PATRIC" id="fig|148814.6.peg.377"/>
<evidence type="ECO:0000313" key="2">
    <source>
        <dbReference type="Proteomes" id="UP000186588"/>
    </source>
</evidence>
<dbReference type="RefSeq" id="WP_034534611.1">
    <property type="nucleotide sequence ID" value="NZ_BDDX01000009.1"/>
</dbReference>
<evidence type="ECO:0000313" key="1">
    <source>
        <dbReference type="EMBL" id="GAT90805.1"/>
    </source>
</evidence>
<dbReference type="AlphaFoldDB" id="A0A0C3AI23"/>
<protein>
    <submittedName>
        <fullName evidence="1">Uncharacterized protein</fullName>
    </submittedName>
</protein>
<accession>A0A0C3AI23</accession>
<dbReference type="Proteomes" id="UP000186588">
    <property type="component" value="Unassembled WGS sequence"/>
</dbReference>
<proteinExistence type="predicted"/>
<gene>
    <name evidence="1" type="ORF">FF306_00915</name>
</gene>
<sequence length="78" mass="8992">MKKYSNTVWTIFLLYVLILLFSVHSLVIFIAGLAMLSIPVGLRNMLIVDFHSRTKWFNVVMTIIDVLLLGAIIWINIK</sequence>
<name>A0A0C3AI23_9LACO</name>